<feature type="region of interest" description="Disordered" evidence="1">
    <location>
        <begin position="1"/>
        <end position="39"/>
    </location>
</feature>
<evidence type="ECO:0000313" key="3">
    <source>
        <dbReference type="Proteomes" id="UP001302602"/>
    </source>
</evidence>
<evidence type="ECO:0000256" key="1">
    <source>
        <dbReference type="SAM" id="MobiDB-lite"/>
    </source>
</evidence>
<dbReference type="AlphaFoldDB" id="A0AAN6Z0H8"/>
<gene>
    <name evidence="2" type="ORF">N657DRAFT_648965</name>
</gene>
<reference evidence="2" key="2">
    <citation type="submission" date="2023-05" db="EMBL/GenBank/DDBJ databases">
        <authorList>
            <consortium name="Lawrence Berkeley National Laboratory"/>
            <person name="Steindorff A."/>
            <person name="Hensen N."/>
            <person name="Bonometti L."/>
            <person name="Westerberg I."/>
            <person name="Brannstrom I.O."/>
            <person name="Guillou S."/>
            <person name="Cros-Aarteil S."/>
            <person name="Calhoun S."/>
            <person name="Haridas S."/>
            <person name="Kuo A."/>
            <person name="Mondo S."/>
            <person name="Pangilinan J."/>
            <person name="Riley R."/>
            <person name="Labutti K."/>
            <person name="Andreopoulos B."/>
            <person name="Lipzen A."/>
            <person name="Chen C."/>
            <person name="Yanf M."/>
            <person name="Daum C."/>
            <person name="Ng V."/>
            <person name="Clum A."/>
            <person name="Ohm R."/>
            <person name="Martin F."/>
            <person name="Silar P."/>
            <person name="Natvig D."/>
            <person name="Lalanne C."/>
            <person name="Gautier V."/>
            <person name="Ament-Velasquez S.L."/>
            <person name="Kruys A."/>
            <person name="Hutchinson M.I."/>
            <person name="Powell A.J."/>
            <person name="Barry K."/>
            <person name="Miller A.N."/>
            <person name="Grigoriev I.V."/>
            <person name="Debuchy R."/>
            <person name="Gladieux P."/>
            <person name="Thoren M.H."/>
            <person name="Johannesson H."/>
        </authorList>
    </citation>
    <scope>NUCLEOTIDE SEQUENCE</scope>
    <source>
        <strain evidence="2">CBS 731.68</strain>
    </source>
</reference>
<comment type="caution">
    <text evidence="2">The sequence shown here is derived from an EMBL/GenBank/DDBJ whole genome shotgun (WGS) entry which is preliminary data.</text>
</comment>
<sequence>MKQCTPRASEPSQAGTKGGKERANDGGVRSSTAPGHWDKPALACGEENVCWDCGSK</sequence>
<dbReference type="GeneID" id="87830398"/>
<reference evidence="2" key="1">
    <citation type="journal article" date="2023" name="Mol. Phylogenet. Evol.">
        <title>Genome-scale phylogeny and comparative genomics of the fungal order Sordariales.</title>
        <authorList>
            <person name="Hensen N."/>
            <person name="Bonometti L."/>
            <person name="Westerberg I."/>
            <person name="Brannstrom I.O."/>
            <person name="Guillou S."/>
            <person name="Cros-Aarteil S."/>
            <person name="Calhoun S."/>
            <person name="Haridas S."/>
            <person name="Kuo A."/>
            <person name="Mondo S."/>
            <person name="Pangilinan J."/>
            <person name="Riley R."/>
            <person name="LaButti K."/>
            <person name="Andreopoulos B."/>
            <person name="Lipzen A."/>
            <person name="Chen C."/>
            <person name="Yan M."/>
            <person name="Daum C."/>
            <person name="Ng V."/>
            <person name="Clum A."/>
            <person name="Steindorff A."/>
            <person name="Ohm R.A."/>
            <person name="Martin F."/>
            <person name="Silar P."/>
            <person name="Natvig D.O."/>
            <person name="Lalanne C."/>
            <person name="Gautier V."/>
            <person name="Ament-Velasquez S.L."/>
            <person name="Kruys A."/>
            <person name="Hutchinson M.I."/>
            <person name="Powell A.J."/>
            <person name="Barry K."/>
            <person name="Miller A.N."/>
            <person name="Grigoriev I.V."/>
            <person name="Debuchy R."/>
            <person name="Gladieux P."/>
            <person name="Hiltunen Thoren M."/>
            <person name="Johannesson H."/>
        </authorList>
    </citation>
    <scope>NUCLEOTIDE SEQUENCE</scope>
    <source>
        <strain evidence="2">CBS 731.68</strain>
    </source>
</reference>
<proteinExistence type="predicted"/>
<protein>
    <submittedName>
        <fullName evidence="2">Uncharacterized protein</fullName>
    </submittedName>
</protein>
<name>A0AAN6Z0H8_9PEZI</name>
<dbReference type="Proteomes" id="UP001302602">
    <property type="component" value="Unassembled WGS sequence"/>
</dbReference>
<keyword evidence="3" id="KW-1185">Reference proteome</keyword>
<dbReference type="EMBL" id="MU853238">
    <property type="protein sequence ID" value="KAK4120472.1"/>
    <property type="molecule type" value="Genomic_DNA"/>
</dbReference>
<evidence type="ECO:0000313" key="2">
    <source>
        <dbReference type="EMBL" id="KAK4120472.1"/>
    </source>
</evidence>
<dbReference type="RefSeq" id="XP_062644243.1">
    <property type="nucleotide sequence ID" value="XM_062793629.1"/>
</dbReference>
<accession>A0AAN6Z0H8</accession>
<organism evidence="2 3">
    <name type="scientific">Parathielavia appendiculata</name>
    <dbReference type="NCBI Taxonomy" id="2587402"/>
    <lineage>
        <taxon>Eukaryota</taxon>
        <taxon>Fungi</taxon>
        <taxon>Dikarya</taxon>
        <taxon>Ascomycota</taxon>
        <taxon>Pezizomycotina</taxon>
        <taxon>Sordariomycetes</taxon>
        <taxon>Sordariomycetidae</taxon>
        <taxon>Sordariales</taxon>
        <taxon>Chaetomiaceae</taxon>
        <taxon>Parathielavia</taxon>
    </lineage>
</organism>